<evidence type="ECO:0000256" key="4">
    <source>
        <dbReference type="ARBA" id="ARBA00023054"/>
    </source>
</evidence>
<dbReference type="RefSeq" id="XP_020649088.2">
    <property type="nucleotide sequence ID" value="XM_020793429.2"/>
</dbReference>
<dbReference type="GO" id="GO:0036064">
    <property type="term" value="C:ciliary basal body"/>
    <property type="evidence" value="ECO:0007669"/>
    <property type="project" value="TreeGrafter"/>
</dbReference>
<dbReference type="GeneID" id="110078865"/>
<feature type="coiled-coil region" evidence="7">
    <location>
        <begin position="90"/>
        <end position="170"/>
    </location>
</feature>
<reference evidence="10" key="1">
    <citation type="submission" date="2025-08" db="UniProtKB">
        <authorList>
            <consortium name="RefSeq"/>
        </authorList>
    </citation>
    <scope>IDENTIFICATION</scope>
</reference>
<feature type="coiled-coil region" evidence="7">
    <location>
        <begin position="230"/>
        <end position="264"/>
    </location>
</feature>
<keyword evidence="4 7" id="KW-0175">Coiled coil</keyword>
<dbReference type="KEGG" id="pvt:110078865"/>
<organism evidence="9 10">
    <name type="scientific">Pogona vitticeps</name>
    <name type="common">central bearded dragon</name>
    <dbReference type="NCBI Taxonomy" id="103695"/>
    <lineage>
        <taxon>Eukaryota</taxon>
        <taxon>Metazoa</taxon>
        <taxon>Chordata</taxon>
        <taxon>Craniata</taxon>
        <taxon>Vertebrata</taxon>
        <taxon>Euteleostomi</taxon>
        <taxon>Lepidosauria</taxon>
        <taxon>Squamata</taxon>
        <taxon>Bifurcata</taxon>
        <taxon>Unidentata</taxon>
        <taxon>Episquamata</taxon>
        <taxon>Toxicofera</taxon>
        <taxon>Iguania</taxon>
        <taxon>Acrodonta</taxon>
        <taxon>Agamidae</taxon>
        <taxon>Amphibolurinae</taxon>
        <taxon>Pogona</taxon>
    </lineage>
</organism>
<feature type="region of interest" description="Disordered" evidence="8">
    <location>
        <begin position="1"/>
        <end position="23"/>
    </location>
</feature>
<proteinExistence type="inferred from homology"/>
<dbReference type="InterPro" id="IPR038844">
    <property type="entry name" value="CFAP157"/>
</dbReference>
<evidence type="ECO:0000256" key="8">
    <source>
        <dbReference type="SAM" id="MobiDB-lite"/>
    </source>
</evidence>
<dbReference type="PANTHER" id="PTHR31954:SF1">
    <property type="entry name" value="CILIA- AND FLAGELLA-ASSOCIATED PROTEIN 157"/>
    <property type="match status" value="1"/>
</dbReference>
<evidence type="ECO:0000313" key="10">
    <source>
        <dbReference type="RefSeq" id="XP_020649088.2"/>
    </source>
</evidence>
<dbReference type="GO" id="GO:0008017">
    <property type="term" value="F:microtubule binding"/>
    <property type="evidence" value="ECO:0007669"/>
    <property type="project" value="TreeGrafter"/>
</dbReference>
<keyword evidence="6" id="KW-0966">Cell projection</keyword>
<sequence>MAPKKKAGRKKDEAPKEPEIDEAVVPEHSREFYLIQIRDLEGRLARYQKKWDELQVNEDLFRAEYEKMVSDSKEIVAFLKKTLNQRVDEISDLTTQHQNLQQAKDAEKDAFEAQLAQLRHEFQETKDQLTSENMTLSAKLAALEEFRIQREEIMARFADLEVQLKKQEEEHRDTMYNLEKKAVIDKERLKKDMLHRVNAVAVEFRKVAHSQMAETTKRTIRENVALSLQLTKITEQSLQLIQENDRLKEARAKTLKQLELLEENEKKMATKILSNQKIIWMLTNKCKELQAQVDEYLQMKVAMAETQQSSEALEQQNLMLREELKMLKEEVTRKTAERQDQVQSFQDEQQRRTCAEQVLRHTIQALKEILAIRPDEDEEGHFGVVFHLQRNDALKGLLNLLNRTIARIESNEALRPCAVESKAIRLIGVEESKPSGWHLKASRLMSHYVLGVPKPQPAHSMPSVSMFSQIRAETVRPYASATEPLLTIWRAEEEEAKPPEEAATEDCGLAETVAERAAQELLQE</sequence>
<evidence type="ECO:0000256" key="7">
    <source>
        <dbReference type="SAM" id="Coils"/>
    </source>
</evidence>
<evidence type="ECO:0000256" key="2">
    <source>
        <dbReference type="ARBA" id="ARBA00010841"/>
    </source>
</evidence>
<comment type="similarity">
    <text evidence="2">Belongs to the CFAP157 family.</text>
</comment>
<dbReference type="CTD" id="286207"/>
<accession>A0A6J0TNL4</accession>
<dbReference type="PANTHER" id="PTHR31954">
    <property type="entry name" value="CILIA- AND FLAGELLA-ASSOCIATED PROTEIN 157"/>
    <property type="match status" value="1"/>
</dbReference>
<evidence type="ECO:0000256" key="3">
    <source>
        <dbReference type="ARBA" id="ARBA00014087"/>
    </source>
</evidence>
<evidence type="ECO:0000313" key="9">
    <source>
        <dbReference type="Proteomes" id="UP001652642"/>
    </source>
</evidence>
<dbReference type="OrthoDB" id="166611at2759"/>
<keyword evidence="9" id="KW-1185">Reference proteome</keyword>
<protein>
    <recommendedName>
        <fullName evidence="3">Cilia- and flagella-associated protein 157</fullName>
    </recommendedName>
</protein>
<keyword evidence="10" id="KW-0282">Flagellum</keyword>
<name>A0A6J0TNL4_9SAUR</name>
<evidence type="ECO:0000256" key="6">
    <source>
        <dbReference type="ARBA" id="ARBA00023273"/>
    </source>
</evidence>
<dbReference type="GO" id="GO:0007288">
    <property type="term" value="P:sperm axoneme assembly"/>
    <property type="evidence" value="ECO:0007669"/>
    <property type="project" value="TreeGrafter"/>
</dbReference>
<gene>
    <name evidence="10" type="primary">CFAP157</name>
</gene>
<dbReference type="AlphaFoldDB" id="A0A6J0TNL4"/>
<dbReference type="Proteomes" id="UP001652642">
    <property type="component" value="Chromosome Z"/>
</dbReference>
<evidence type="ECO:0000256" key="5">
    <source>
        <dbReference type="ARBA" id="ARBA00023069"/>
    </source>
</evidence>
<feature type="coiled-coil region" evidence="7">
    <location>
        <begin position="303"/>
        <end position="337"/>
    </location>
</feature>
<evidence type="ECO:0000256" key="1">
    <source>
        <dbReference type="ARBA" id="ARBA00004138"/>
    </source>
</evidence>
<keyword evidence="5" id="KW-0969">Cilium</keyword>
<feature type="coiled-coil region" evidence="7">
    <location>
        <begin position="30"/>
        <end position="57"/>
    </location>
</feature>
<comment type="subcellular location">
    <subcellularLocation>
        <location evidence="1">Cell projection</location>
        <location evidence="1">Cilium</location>
    </subcellularLocation>
</comment>